<reference evidence="2 3" key="2">
    <citation type="journal article" date="2022" name="Mol. Biol. Evol.">
        <title>Comparative Genomics Reveals Insights into the Divergent Evolution of Astigmatic Mites and Household Pest Adaptations.</title>
        <authorList>
            <person name="Xiong Q."/>
            <person name="Wan A.T."/>
            <person name="Liu X."/>
            <person name="Fung C.S."/>
            <person name="Xiao X."/>
            <person name="Malainual N."/>
            <person name="Hou J."/>
            <person name="Wang L."/>
            <person name="Wang M."/>
            <person name="Yang K.Y."/>
            <person name="Cui Y."/>
            <person name="Leung E.L."/>
            <person name="Nong W."/>
            <person name="Shin S.K."/>
            <person name="Au S.W."/>
            <person name="Jeong K.Y."/>
            <person name="Chew F.T."/>
            <person name="Hui J.H."/>
            <person name="Leung T.F."/>
            <person name="Tungtrongchitr A."/>
            <person name="Zhong N."/>
            <person name="Liu Z."/>
            <person name="Tsui S.K."/>
        </authorList>
    </citation>
    <scope>NUCLEOTIDE SEQUENCE [LARGE SCALE GENOMIC DNA]</scope>
    <source>
        <strain evidence="2">Derp</strain>
    </source>
</reference>
<proteinExistence type="predicted"/>
<feature type="transmembrane region" description="Helical" evidence="1">
    <location>
        <begin position="256"/>
        <end position="287"/>
    </location>
</feature>
<organism evidence="2 3">
    <name type="scientific">Dermatophagoides pteronyssinus</name>
    <name type="common">European house dust mite</name>
    <dbReference type="NCBI Taxonomy" id="6956"/>
    <lineage>
        <taxon>Eukaryota</taxon>
        <taxon>Metazoa</taxon>
        <taxon>Ecdysozoa</taxon>
        <taxon>Arthropoda</taxon>
        <taxon>Chelicerata</taxon>
        <taxon>Arachnida</taxon>
        <taxon>Acari</taxon>
        <taxon>Acariformes</taxon>
        <taxon>Sarcoptiformes</taxon>
        <taxon>Astigmata</taxon>
        <taxon>Psoroptidia</taxon>
        <taxon>Analgoidea</taxon>
        <taxon>Pyroglyphidae</taxon>
        <taxon>Dermatophagoidinae</taxon>
        <taxon>Dermatophagoides</taxon>
    </lineage>
</organism>
<reference evidence="2 3" key="1">
    <citation type="journal article" date="2018" name="J. Allergy Clin. Immunol.">
        <title>High-quality assembly of Dermatophagoides pteronyssinus genome and transcriptome reveals a wide range of novel allergens.</title>
        <authorList>
            <person name="Liu X.Y."/>
            <person name="Yang K.Y."/>
            <person name="Wang M.Q."/>
            <person name="Kwok J.S."/>
            <person name="Zeng X."/>
            <person name="Yang Z."/>
            <person name="Xiao X.J."/>
            <person name="Lau C.P."/>
            <person name="Li Y."/>
            <person name="Huang Z.M."/>
            <person name="Ba J.G."/>
            <person name="Yim A.K."/>
            <person name="Ouyang C.Y."/>
            <person name="Ngai S.M."/>
            <person name="Chan T.F."/>
            <person name="Leung E.L."/>
            <person name="Liu L."/>
            <person name="Liu Z.G."/>
            <person name="Tsui S.K."/>
        </authorList>
    </citation>
    <scope>NUCLEOTIDE SEQUENCE [LARGE SCALE GENOMIC DNA]</scope>
    <source>
        <strain evidence="2">Derp</strain>
    </source>
</reference>
<dbReference type="EMBL" id="NJHN03000060">
    <property type="protein sequence ID" value="KAH9419371.1"/>
    <property type="molecule type" value="Genomic_DNA"/>
</dbReference>
<keyword evidence="3" id="KW-1185">Reference proteome</keyword>
<feature type="transmembrane region" description="Helical" evidence="1">
    <location>
        <begin position="214"/>
        <end position="236"/>
    </location>
</feature>
<name>A0ABQ8J9T4_DERPT</name>
<feature type="transmembrane region" description="Helical" evidence="1">
    <location>
        <begin position="344"/>
        <end position="364"/>
    </location>
</feature>
<sequence length="470" mass="56010">MYFQIRRLCYGQIKEICENHQTLGYRIKHSIEIILFIFWIIRMSLAILSYCSHKFNYWLYDPCVILFYDQNPKLFVHYTFIVAIIVLTAMMETYVFFLYRLDPIVRQYFYDMVVVNTDQISQCYHSPEEIKHTLENMYQTNMKQFDYKNIFCSTSSLYYIQRVYCWIKTRIQFILLLGHLDLKKASSYKLKSLPYLSIKSRSMLELGLSCMDKFFYYLHFVLILFFIPAMIFYYYITWNMFPFTEWYFHLLLSIEIAIIMHNGLTIFQLIFILSALNILLIIAFYYVQLKRINNILKILSIHSSNFHPIQSKSRISNCLSSIYIEHGNICRFYMITYSKLLGKINLIFCTLTLPLNVLFLVALVTENLNRIELFEILVILCFHSFILIQSQLSLAMQTKNIHQPEKYLVSIIQNVNSLRLKIKLADWYHRLTHGPKYGPSLSLIGAMTSGIVFQLIIIYIGFFIFILSHF</sequence>
<evidence type="ECO:0000256" key="1">
    <source>
        <dbReference type="SAM" id="Phobius"/>
    </source>
</evidence>
<evidence type="ECO:0000313" key="2">
    <source>
        <dbReference type="EMBL" id="KAH9419371.1"/>
    </source>
</evidence>
<keyword evidence="1" id="KW-1133">Transmembrane helix</keyword>
<feature type="transmembrane region" description="Helical" evidence="1">
    <location>
        <begin position="376"/>
        <end position="396"/>
    </location>
</feature>
<feature type="transmembrane region" description="Helical" evidence="1">
    <location>
        <begin position="33"/>
        <end position="55"/>
    </location>
</feature>
<evidence type="ECO:0000313" key="3">
    <source>
        <dbReference type="Proteomes" id="UP000887458"/>
    </source>
</evidence>
<gene>
    <name evidence="2" type="ORF">DERP_005882</name>
</gene>
<accession>A0ABQ8J9T4</accession>
<comment type="caution">
    <text evidence="2">The sequence shown here is derived from an EMBL/GenBank/DDBJ whole genome shotgun (WGS) entry which is preliminary data.</text>
</comment>
<keyword evidence="1" id="KW-0812">Transmembrane</keyword>
<evidence type="ECO:0008006" key="4">
    <source>
        <dbReference type="Google" id="ProtNLM"/>
    </source>
</evidence>
<feature type="transmembrane region" description="Helical" evidence="1">
    <location>
        <begin position="443"/>
        <end position="467"/>
    </location>
</feature>
<feature type="transmembrane region" description="Helical" evidence="1">
    <location>
        <begin position="75"/>
        <end position="99"/>
    </location>
</feature>
<dbReference type="Proteomes" id="UP000887458">
    <property type="component" value="Unassembled WGS sequence"/>
</dbReference>
<keyword evidence="1" id="KW-0472">Membrane</keyword>
<protein>
    <recommendedName>
        <fullName evidence="4">Gustatory receptor</fullName>
    </recommendedName>
</protein>